<dbReference type="InterPro" id="IPR029062">
    <property type="entry name" value="Class_I_gatase-like"/>
</dbReference>
<dbReference type="InterPro" id="IPR052158">
    <property type="entry name" value="INH-QAR"/>
</dbReference>
<comment type="caution">
    <text evidence="2">The sequence shown here is derived from an EMBL/GenBank/DDBJ whole genome shotgun (WGS) entry which is preliminary data.</text>
</comment>
<name>A0A953N964_9BURK</name>
<reference evidence="2" key="1">
    <citation type="submission" date="2021-07" db="EMBL/GenBank/DDBJ databases">
        <title>New genus and species of the family Alcaligenaceae.</title>
        <authorList>
            <person name="Hahn M.W."/>
        </authorList>
    </citation>
    <scope>NUCLEOTIDE SEQUENCE</scope>
    <source>
        <strain evidence="2">LF4-65</strain>
    </source>
</reference>
<sequence length="231" mass="25064">MSINIGFLLFPNLTQLDLTGPAQVLSRIPGAKVHLIWKSIEPILTDVGFTINPTTTFADCPQLDVICVPGGSGINEQMVDQETLNFLRHQSKHAKYITSVCNGSLILGAAGLLVGYKSACHWMWSSYLERFGAQAVDARVVRDRNHFSGGGVTAGIDFALTLAAEIAGEGVAKRIQLSLEYDPQPPFNCGTPTKAGSEIVEKVLLLQSERIKRIEQNIVIAARTLEQSSTK</sequence>
<gene>
    <name evidence="2" type="ORF">KZZ10_06500</name>
</gene>
<dbReference type="PANTHER" id="PTHR43130">
    <property type="entry name" value="ARAC-FAMILY TRANSCRIPTIONAL REGULATOR"/>
    <property type="match status" value="1"/>
</dbReference>
<dbReference type="InterPro" id="IPR002818">
    <property type="entry name" value="DJ-1/PfpI"/>
</dbReference>
<dbReference type="EMBL" id="JAHXRI010000006">
    <property type="protein sequence ID" value="MBZ1350293.1"/>
    <property type="molecule type" value="Genomic_DNA"/>
</dbReference>
<evidence type="ECO:0000313" key="3">
    <source>
        <dbReference type="Proteomes" id="UP000739565"/>
    </source>
</evidence>
<dbReference type="GO" id="GO:0006355">
    <property type="term" value="P:regulation of DNA-templated transcription"/>
    <property type="evidence" value="ECO:0007669"/>
    <property type="project" value="TreeGrafter"/>
</dbReference>
<proteinExistence type="predicted"/>
<dbReference type="AlphaFoldDB" id="A0A953N964"/>
<evidence type="ECO:0000259" key="1">
    <source>
        <dbReference type="Pfam" id="PF01965"/>
    </source>
</evidence>
<dbReference type="RefSeq" id="WP_259660674.1">
    <property type="nucleotide sequence ID" value="NZ_JAHXRI010000006.1"/>
</dbReference>
<dbReference type="SUPFAM" id="SSF52317">
    <property type="entry name" value="Class I glutamine amidotransferase-like"/>
    <property type="match status" value="1"/>
</dbReference>
<dbReference type="CDD" id="cd03139">
    <property type="entry name" value="GATase1_PfpI_2"/>
    <property type="match status" value="1"/>
</dbReference>
<dbReference type="Proteomes" id="UP000739565">
    <property type="component" value="Unassembled WGS sequence"/>
</dbReference>
<dbReference type="Pfam" id="PF01965">
    <property type="entry name" value="DJ-1_PfpI"/>
    <property type="match status" value="1"/>
</dbReference>
<organism evidence="2 3">
    <name type="scientific">Zwartia hollandica</name>
    <dbReference type="NCBI Taxonomy" id="324606"/>
    <lineage>
        <taxon>Bacteria</taxon>
        <taxon>Pseudomonadati</taxon>
        <taxon>Pseudomonadota</taxon>
        <taxon>Betaproteobacteria</taxon>
        <taxon>Burkholderiales</taxon>
        <taxon>Alcaligenaceae</taxon>
        <taxon>Zwartia</taxon>
    </lineage>
</organism>
<protein>
    <submittedName>
        <fullName evidence="2">DJ-1/PfpI family protein</fullName>
    </submittedName>
</protein>
<feature type="domain" description="DJ-1/PfpI" evidence="1">
    <location>
        <begin position="6"/>
        <end position="164"/>
    </location>
</feature>
<accession>A0A953N964</accession>
<dbReference type="PANTHER" id="PTHR43130:SF2">
    <property type="entry name" value="DJ-1_PFPI DOMAIN-CONTAINING PROTEIN"/>
    <property type="match status" value="1"/>
</dbReference>
<evidence type="ECO:0000313" key="2">
    <source>
        <dbReference type="EMBL" id="MBZ1350293.1"/>
    </source>
</evidence>
<keyword evidence="3" id="KW-1185">Reference proteome</keyword>
<dbReference type="Gene3D" id="3.40.50.880">
    <property type="match status" value="1"/>
</dbReference>